<accession>A0A7H9BFU6</accession>
<reference evidence="2 3" key="1">
    <citation type="submission" date="2020-07" db="EMBL/GenBank/DDBJ databases">
        <title>Complete genome sequence of Chitinibacter sp. 2T18.</title>
        <authorList>
            <person name="Bae J.-W."/>
            <person name="Choi J.-W."/>
        </authorList>
    </citation>
    <scope>NUCLEOTIDE SEQUENCE [LARGE SCALE GENOMIC DNA]</scope>
    <source>
        <strain evidence="2 3">2T18</strain>
    </source>
</reference>
<dbReference type="GO" id="GO:0051537">
    <property type="term" value="F:2 iron, 2 sulfur cluster binding"/>
    <property type="evidence" value="ECO:0007669"/>
    <property type="project" value="InterPro"/>
</dbReference>
<dbReference type="RefSeq" id="WP_179357662.1">
    <property type="nucleotide sequence ID" value="NZ_CP058627.1"/>
</dbReference>
<dbReference type="NCBIfam" id="TIGR03950">
    <property type="entry name" value="sidero_Fe_reduc"/>
    <property type="match status" value="1"/>
</dbReference>
<dbReference type="KEGG" id="chiz:HQ393_04545"/>
<dbReference type="Proteomes" id="UP000509597">
    <property type="component" value="Chromosome"/>
</dbReference>
<evidence type="ECO:0000313" key="3">
    <source>
        <dbReference type="Proteomes" id="UP000509597"/>
    </source>
</evidence>
<dbReference type="AlphaFoldDB" id="A0A7H9BFU6"/>
<feature type="domain" description="Ferric siderophore reductase C-terminal" evidence="1">
    <location>
        <begin position="232"/>
        <end position="252"/>
    </location>
</feature>
<proteinExistence type="predicted"/>
<protein>
    <submittedName>
        <fullName evidence="2">Siderophore ferric iron reductase</fullName>
    </submittedName>
</protein>
<name>A0A7H9BFU6_9NEIS</name>
<evidence type="ECO:0000259" key="1">
    <source>
        <dbReference type="Pfam" id="PF11575"/>
    </source>
</evidence>
<sequence length="268" mass="29722">MQLPTDGGPEFNSFKSNVKQLAVKADDQNISPNTLTVALDQVAAVLPTLRGRVAQTNAQPRLAEALYAHWQAAQPAAGRHYWSARSWGMLIWQPAYLAVLAVHQAQCALSLTGLQQSVSAGVTSGFTLPNQQLQCGGTDALIAYTANSLRIYHQQHYPQLNAVQPYAERLAACLTVDCVLSALLLANQIQRWPEQRLVQLAERWLTALQWTRHGALMQIELPAGRRVPALLRQGCCQHFRLQGEAPCSNCPRRPLDERIEIMRSEMVI</sequence>
<organism evidence="2 3">
    <name type="scientific">Chitinibacter bivalviorum</name>
    <dbReference type="NCBI Taxonomy" id="2739434"/>
    <lineage>
        <taxon>Bacteria</taxon>
        <taxon>Pseudomonadati</taxon>
        <taxon>Pseudomonadota</taxon>
        <taxon>Betaproteobacteria</taxon>
        <taxon>Neisseriales</taxon>
        <taxon>Chitinibacteraceae</taxon>
        <taxon>Chitinibacter</taxon>
    </lineage>
</organism>
<dbReference type="EMBL" id="CP058627">
    <property type="protein sequence ID" value="QLG87580.1"/>
    <property type="molecule type" value="Genomic_DNA"/>
</dbReference>
<keyword evidence="3" id="KW-1185">Reference proteome</keyword>
<evidence type="ECO:0000313" key="2">
    <source>
        <dbReference type="EMBL" id="QLG87580.1"/>
    </source>
</evidence>
<dbReference type="Pfam" id="PF11575">
    <property type="entry name" value="FhuF_C"/>
    <property type="match status" value="1"/>
</dbReference>
<dbReference type="InterPro" id="IPR024726">
    <property type="entry name" value="FhuF_C"/>
</dbReference>
<dbReference type="InterPro" id="IPR023998">
    <property type="entry name" value="FCR-like"/>
</dbReference>
<gene>
    <name evidence="2" type="ORF">HQ393_04545</name>
</gene>